<feature type="transmembrane region" description="Helical" evidence="1">
    <location>
        <begin position="175"/>
        <end position="194"/>
    </location>
</feature>
<evidence type="ECO:0000313" key="3">
    <source>
        <dbReference type="Proteomes" id="UP000037035"/>
    </source>
</evidence>
<protein>
    <submittedName>
        <fullName evidence="2">Uncharacterized protein</fullName>
    </submittedName>
</protein>
<keyword evidence="1" id="KW-1133">Transmembrane helix</keyword>
<keyword evidence="1" id="KW-0812">Transmembrane</keyword>
<comment type="caution">
    <text evidence="2">The sequence shown here is derived from an EMBL/GenBank/DDBJ whole genome shotgun (WGS) entry which is preliminary data.</text>
</comment>
<reference evidence="2 3" key="1">
    <citation type="submission" date="2015-08" db="EMBL/GenBank/DDBJ databases">
        <title>Next Generation Sequencing and Analysis of the Genome of Puccinia sorghi L Schw, the Causal Agent of Maize Common Rust.</title>
        <authorList>
            <person name="Rochi L."/>
            <person name="Burguener G."/>
            <person name="Darino M."/>
            <person name="Turjanski A."/>
            <person name="Kreff E."/>
            <person name="Dieguez M.J."/>
            <person name="Sacco F."/>
        </authorList>
    </citation>
    <scope>NUCLEOTIDE SEQUENCE [LARGE SCALE GENOMIC DNA]</scope>
    <source>
        <strain evidence="2 3">RO10H11247</strain>
    </source>
</reference>
<dbReference type="AlphaFoldDB" id="A0A0L6VUF5"/>
<keyword evidence="3" id="KW-1185">Reference proteome</keyword>
<evidence type="ECO:0000256" key="1">
    <source>
        <dbReference type="SAM" id="Phobius"/>
    </source>
</evidence>
<name>A0A0L6VUF5_9BASI</name>
<dbReference type="Proteomes" id="UP000037035">
    <property type="component" value="Unassembled WGS sequence"/>
</dbReference>
<accession>A0A0L6VUF5</accession>
<dbReference type="EMBL" id="LAVV01000477">
    <property type="protein sequence ID" value="KNZ64304.1"/>
    <property type="molecule type" value="Genomic_DNA"/>
</dbReference>
<evidence type="ECO:0000313" key="2">
    <source>
        <dbReference type="EMBL" id="KNZ64304.1"/>
    </source>
</evidence>
<dbReference type="VEuPathDB" id="FungiDB:VP01_1042g4"/>
<organism evidence="2 3">
    <name type="scientific">Puccinia sorghi</name>
    <dbReference type="NCBI Taxonomy" id="27349"/>
    <lineage>
        <taxon>Eukaryota</taxon>
        <taxon>Fungi</taxon>
        <taxon>Dikarya</taxon>
        <taxon>Basidiomycota</taxon>
        <taxon>Pucciniomycotina</taxon>
        <taxon>Pucciniomycetes</taxon>
        <taxon>Pucciniales</taxon>
        <taxon>Pucciniaceae</taxon>
        <taxon>Puccinia</taxon>
    </lineage>
</organism>
<sequence>MILHNLTYSYWKNDSSFTWAINNFKLTCNILQTNIPEFTNGLAVMFCFQSMLNKKITKYIIWNYSKIPFMMMECSLQNLHNYKTGEVGVSNMTKPTIKTSQLEFSTKLHFWGFRSSLHAFTWFLKWWIFENLLIKELWICQMLKSQDNFACKCRDWKKLDPIDFRGARKKFKGRYLIGLLLSFYLHLILSVIFRTKSEEGFFSCFYCLLFFFHFFILFIIIFSYFIFSLSTTITFSCCAAIKVFSLYATKQIEKGTLLFCEWREIQISHWILPADTVRELGESLIKIKNWSSVPVFFRTCRVVIRICQSRQEHLSRATLLNKRHFYIEEGLDSAQMKHSLIFVKLLRLSGVLIDTTRLNQRVMEYLIQCSMRN</sequence>
<feature type="transmembrane region" description="Helical" evidence="1">
    <location>
        <begin position="200"/>
        <end position="227"/>
    </location>
</feature>
<gene>
    <name evidence="2" type="ORF">VP01_1042g4</name>
</gene>
<proteinExistence type="predicted"/>
<keyword evidence="1" id="KW-0472">Membrane</keyword>